<feature type="region of interest" description="Disordered" evidence="1">
    <location>
        <begin position="43"/>
        <end position="101"/>
    </location>
</feature>
<dbReference type="Gene3D" id="3.30.70.2390">
    <property type="match status" value="1"/>
</dbReference>
<dbReference type="Pfam" id="PF13399">
    <property type="entry name" value="LytR_C"/>
    <property type="match status" value="1"/>
</dbReference>
<keyword evidence="4" id="KW-1185">Reference proteome</keyword>
<feature type="compositionally biased region" description="Polar residues" evidence="1">
    <location>
        <begin position="78"/>
        <end position="96"/>
    </location>
</feature>
<evidence type="ECO:0000313" key="3">
    <source>
        <dbReference type="EMBL" id="SDU03375.1"/>
    </source>
</evidence>
<reference evidence="3 4" key="1">
    <citation type="submission" date="2016-10" db="EMBL/GenBank/DDBJ databases">
        <authorList>
            <person name="Varghese N."/>
            <person name="Submissions S."/>
        </authorList>
    </citation>
    <scope>NUCLEOTIDE SEQUENCE [LARGE SCALE GENOMIC DNA]</scope>
    <source>
        <strain evidence="3 4">DSM 9169</strain>
    </source>
</reference>
<sequence length="191" mass="20124">MPVGMHRAQPSKWRSVAPFLILLIVIPLLGWGLARVLTNAGITPSQSDSTQSVAQSVAPPSGDVQSGEQADEKPEASGTGSTDTQVSGEETQSSGDEPTEEIIDKHVKIGVLNGTGIEGLAAEKSAALNEAGFPGTIAENAEGWVSDVSVVYYADPQIEKSAHEIARVLGIDEVRENFDDVGDYDVVVLLR</sequence>
<gene>
    <name evidence="3" type="ORF">SAMN04489714_1751</name>
</gene>
<dbReference type="EMBL" id="LT629792">
    <property type="protein sequence ID" value="SDU03375.1"/>
    <property type="molecule type" value="Genomic_DNA"/>
</dbReference>
<feature type="domain" description="LytR/CpsA/Psr regulator C-terminal" evidence="2">
    <location>
        <begin position="107"/>
        <end position="188"/>
    </location>
</feature>
<accession>A0ABY0VAI3</accession>
<feature type="compositionally biased region" description="Polar residues" evidence="1">
    <location>
        <begin position="43"/>
        <end position="55"/>
    </location>
</feature>
<dbReference type="InterPro" id="IPR027381">
    <property type="entry name" value="LytR/CpsA/Psr_C"/>
</dbReference>
<name>A0ABY0VAI3_9ACTO</name>
<organism evidence="3 4">
    <name type="scientific">Schaalia radingae</name>
    <dbReference type="NCBI Taxonomy" id="131110"/>
    <lineage>
        <taxon>Bacteria</taxon>
        <taxon>Bacillati</taxon>
        <taxon>Actinomycetota</taxon>
        <taxon>Actinomycetes</taxon>
        <taxon>Actinomycetales</taxon>
        <taxon>Actinomycetaceae</taxon>
        <taxon>Schaalia</taxon>
    </lineage>
</organism>
<evidence type="ECO:0000259" key="2">
    <source>
        <dbReference type="Pfam" id="PF13399"/>
    </source>
</evidence>
<protein>
    <submittedName>
        <fullName evidence="3">LytR cell envelope-related transcriptional attenuator</fullName>
    </submittedName>
</protein>
<proteinExistence type="predicted"/>
<evidence type="ECO:0000256" key="1">
    <source>
        <dbReference type="SAM" id="MobiDB-lite"/>
    </source>
</evidence>
<evidence type="ECO:0000313" key="4">
    <source>
        <dbReference type="Proteomes" id="UP000198976"/>
    </source>
</evidence>
<dbReference type="Proteomes" id="UP000198976">
    <property type="component" value="Chromosome I"/>
</dbReference>